<keyword evidence="2" id="KW-1133">Transmembrane helix</keyword>
<dbReference type="AlphaFoldDB" id="A0A1I5KYD6"/>
<reference evidence="4" key="1">
    <citation type="submission" date="2016-10" db="EMBL/GenBank/DDBJ databases">
        <authorList>
            <person name="Varghese N."/>
            <person name="Submissions S."/>
        </authorList>
    </citation>
    <scope>NUCLEOTIDE SEQUENCE [LARGE SCALE GENOMIC DNA]</scope>
    <source>
        <strain evidence="4">DSM 44208</strain>
    </source>
</reference>
<accession>A0A1I5KYD6</accession>
<feature type="transmembrane region" description="Helical" evidence="2">
    <location>
        <begin position="80"/>
        <end position="102"/>
    </location>
</feature>
<feature type="region of interest" description="Disordered" evidence="1">
    <location>
        <begin position="1"/>
        <end position="40"/>
    </location>
</feature>
<organism evidence="3 4">
    <name type="scientific">Geodermatophilus dictyosporus</name>
    <dbReference type="NCBI Taxonomy" id="1523247"/>
    <lineage>
        <taxon>Bacteria</taxon>
        <taxon>Bacillati</taxon>
        <taxon>Actinomycetota</taxon>
        <taxon>Actinomycetes</taxon>
        <taxon>Geodermatophilales</taxon>
        <taxon>Geodermatophilaceae</taxon>
        <taxon>Geodermatophilus</taxon>
    </lineage>
</organism>
<keyword evidence="4" id="KW-1185">Reference proteome</keyword>
<proteinExistence type="predicted"/>
<dbReference type="OrthoDB" id="5193039at2"/>
<evidence type="ECO:0000256" key="1">
    <source>
        <dbReference type="SAM" id="MobiDB-lite"/>
    </source>
</evidence>
<dbReference type="EMBL" id="FOWQ01000002">
    <property type="protein sequence ID" value="SFO89928.1"/>
    <property type="molecule type" value="Genomic_DNA"/>
</dbReference>
<dbReference type="Proteomes" id="UP000198857">
    <property type="component" value="Unassembled WGS sequence"/>
</dbReference>
<evidence type="ECO:0000256" key="2">
    <source>
        <dbReference type="SAM" id="Phobius"/>
    </source>
</evidence>
<keyword evidence="2" id="KW-0812">Transmembrane</keyword>
<evidence type="ECO:0000313" key="4">
    <source>
        <dbReference type="Proteomes" id="UP000198857"/>
    </source>
</evidence>
<dbReference type="STRING" id="1523247.SAMN05660464_1456"/>
<name>A0A1I5KYD6_9ACTN</name>
<feature type="transmembrane region" description="Helical" evidence="2">
    <location>
        <begin position="53"/>
        <end position="73"/>
    </location>
</feature>
<sequence length="107" mass="11095">MTDPRTGAGAAGRPGEDTGDGTGGGPAHDTGEGRRPAPVHAQMVTGAHLDQGWHALSTMLSAMLVFGLPSWWLSEALDQVWIIPVGLVLGMATAIATIWVRYGVHGP</sequence>
<protein>
    <recommendedName>
        <fullName evidence="5">AtpZ/AtpI family protein</fullName>
    </recommendedName>
</protein>
<evidence type="ECO:0008006" key="5">
    <source>
        <dbReference type="Google" id="ProtNLM"/>
    </source>
</evidence>
<gene>
    <name evidence="3" type="ORF">SAMN05660464_1456</name>
</gene>
<dbReference type="RefSeq" id="WP_091108314.1">
    <property type="nucleotide sequence ID" value="NZ_FOWQ01000002.1"/>
</dbReference>
<keyword evidence="2" id="KW-0472">Membrane</keyword>
<evidence type="ECO:0000313" key="3">
    <source>
        <dbReference type="EMBL" id="SFO89928.1"/>
    </source>
</evidence>